<evidence type="ECO:0000256" key="1">
    <source>
        <dbReference type="SAM" id="MobiDB-lite"/>
    </source>
</evidence>
<reference evidence="2" key="2">
    <citation type="submission" date="2021-02" db="EMBL/GenBank/DDBJ databases">
        <authorList>
            <person name="Kimball J.A."/>
            <person name="Haas M.W."/>
            <person name="Macchietto M."/>
            <person name="Kono T."/>
            <person name="Duquette J."/>
            <person name="Shao M."/>
        </authorList>
    </citation>
    <scope>NUCLEOTIDE SEQUENCE</scope>
    <source>
        <tissue evidence="2">Fresh leaf tissue</tissue>
    </source>
</reference>
<sequence>MVSEDGEQLRDLSRFPAAADGIGERDERWARRQGGWGVERGEEISRSGDGAVEHEAAEEQHEGVRRERDDGSRRSREVYSRGTDSGGEVRRSPDGPLLGWRRRETGFWKPH</sequence>
<evidence type="ECO:0000313" key="2">
    <source>
        <dbReference type="EMBL" id="KAG8057924.1"/>
    </source>
</evidence>
<keyword evidence="3" id="KW-1185">Reference proteome</keyword>
<accession>A0A8J5SMM1</accession>
<dbReference type="Proteomes" id="UP000729402">
    <property type="component" value="Unassembled WGS sequence"/>
</dbReference>
<dbReference type="EMBL" id="JAAALK010000287">
    <property type="protein sequence ID" value="KAG8057924.1"/>
    <property type="molecule type" value="Genomic_DNA"/>
</dbReference>
<feature type="compositionally biased region" description="Basic and acidic residues" evidence="1">
    <location>
        <begin position="101"/>
        <end position="111"/>
    </location>
</feature>
<proteinExistence type="predicted"/>
<name>A0A8J5SMM1_ZIZPA</name>
<organism evidence="2 3">
    <name type="scientific">Zizania palustris</name>
    <name type="common">Northern wild rice</name>
    <dbReference type="NCBI Taxonomy" id="103762"/>
    <lineage>
        <taxon>Eukaryota</taxon>
        <taxon>Viridiplantae</taxon>
        <taxon>Streptophyta</taxon>
        <taxon>Embryophyta</taxon>
        <taxon>Tracheophyta</taxon>
        <taxon>Spermatophyta</taxon>
        <taxon>Magnoliopsida</taxon>
        <taxon>Liliopsida</taxon>
        <taxon>Poales</taxon>
        <taxon>Poaceae</taxon>
        <taxon>BOP clade</taxon>
        <taxon>Oryzoideae</taxon>
        <taxon>Oryzeae</taxon>
        <taxon>Zizaniinae</taxon>
        <taxon>Zizania</taxon>
    </lineage>
</organism>
<protein>
    <submittedName>
        <fullName evidence="2">Uncharacterized protein</fullName>
    </submittedName>
</protein>
<dbReference type="AlphaFoldDB" id="A0A8J5SMM1"/>
<evidence type="ECO:0000313" key="3">
    <source>
        <dbReference type="Proteomes" id="UP000729402"/>
    </source>
</evidence>
<reference evidence="2" key="1">
    <citation type="journal article" date="2021" name="bioRxiv">
        <title>Whole Genome Assembly and Annotation of Northern Wild Rice, Zizania palustris L., Supports a Whole Genome Duplication in the Zizania Genus.</title>
        <authorList>
            <person name="Haas M."/>
            <person name="Kono T."/>
            <person name="Macchietto M."/>
            <person name="Millas R."/>
            <person name="McGilp L."/>
            <person name="Shao M."/>
            <person name="Duquette J."/>
            <person name="Hirsch C.N."/>
            <person name="Kimball J."/>
        </authorList>
    </citation>
    <scope>NUCLEOTIDE SEQUENCE</scope>
    <source>
        <tissue evidence="2">Fresh leaf tissue</tissue>
    </source>
</reference>
<feature type="compositionally biased region" description="Basic and acidic residues" evidence="1">
    <location>
        <begin position="39"/>
        <end position="79"/>
    </location>
</feature>
<feature type="region of interest" description="Disordered" evidence="1">
    <location>
        <begin position="1"/>
        <end position="111"/>
    </location>
</feature>
<gene>
    <name evidence="2" type="ORF">GUJ93_ZPchr0002g24642</name>
</gene>
<comment type="caution">
    <text evidence="2">The sequence shown here is derived from an EMBL/GenBank/DDBJ whole genome shotgun (WGS) entry which is preliminary data.</text>
</comment>